<reference evidence="9 10" key="1">
    <citation type="submission" date="2017-08" db="EMBL/GenBank/DDBJ databases">
        <title>Fine stratification of microbial communities through a metagenomic profile of the photic zone.</title>
        <authorList>
            <person name="Haro-Moreno J.M."/>
            <person name="Lopez-Perez M."/>
            <person name="De La Torre J."/>
            <person name="Picazo A."/>
            <person name="Camacho A."/>
            <person name="Rodriguez-Valera F."/>
        </authorList>
    </citation>
    <scope>NUCLEOTIDE SEQUENCE [LARGE SCALE GENOMIC DNA]</scope>
    <source>
        <strain evidence="9">MED-G24</strain>
    </source>
</reference>
<comment type="similarity">
    <text evidence="2 8">Belongs to the 4-toluene sulfonate uptake permease (TSUP) (TC 2.A.102) family.</text>
</comment>
<dbReference type="PANTHER" id="PTHR30269:SF37">
    <property type="entry name" value="MEMBRANE TRANSPORTER PROTEIN"/>
    <property type="match status" value="1"/>
</dbReference>
<evidence type="ECO:0000256" key="7">
    <source>
        <dbReference type="ARBA" id="ARBA00023136"/>
    </source>
</evidence>
<proteinExistence type="inferred from homology"/>
<dbReference type="AlphaFoldDB" id="A0A2A5WZP1"/>
<feature type="transmembrane region" description="Helical" evidence="8">
    <location>
        <begin position="74"/>
        <end position="95"/>
    </location>
</feature>
<accession>A0A2A5WZP1</accession>
<feature type="transmembrane region" description="Helical" evidence="8">
    <location>
        <begin position="132"/>
        <end position="160"/>
    </location>
</feature>
<dbReference type="Proteomes" id="UP000219327">
    <property type="component" value="Unassembled WGS sequence"/>
</dbReference>
<comment type="caution">
    <text evidence="9">The sequence shown here is derived from an EMBL/GenBank/DDBJ whole genome shotgun (WGS) entry which is preliminary data.</text>
</comment>
<keyword evidence="6 8" id="KW-1133">Transmembrane helix</keyword>
<keyword evidence="4 8" id="KW-1003">Cell membrane</keyword>
<feature type="transmembrane region" description="Helical" evidence="8">
    <location>
        <begin position="6"/>
        <end position="31"/>
    </location>
</feature>
<dbReference type="EMBL" id="NTKD01000002">
    <property type="protein sequence ID" value="PDH41942.1"/>
    <property type="molecule type" value="Genomic_DNA"/>
</dbReference>
<evidence type="ECO:0000313" key="10">
    <source>
        <dbReference type="Proteomes" id="UP000219327"/>
    </source>
</evidence>
<evidence type="ECO:0000256" key="8">
    <source>
        <dbReference type="RuleBase" id="RU363041"/>
    </source>
</evidence>
<evidence type="ECO:0000256" key="5">
    <source>
        <dbReference type="ARBA" id="ARBA00022692"/>
    </source>
</evidence>
<feature type="transmembrane region" description="Helical" evidence="8">
    <location>
        <begin position="231"/>
        <end position="249"/>
    </location>
</feature>
<evidence type="ECO:0000256" key="6">
    <source>
        <dbReference type="ARBA" id="ARBA00022989"/>
    </source>
</evidence>
<feature type="transmembrane region" description="Helical" evidence="8">
    <location>
        <begin position="172"/>
        <end position="192"/>
    </location>
</feature>
<gene>
    <name evidence="9" type="ORF">CNE99_01015</name>
</gene>
<evidence type="ECO:0000313" key="9">
    <source>
        <dbReference type="EMBL" id="PDH41942.1"/>
    </source>
</evidence>
<comment type="subcellular location">
    <subcellularLocation>
        <location evidence="1 8">Cell membrane</location>
        <topology evidence="1 8">Multi-pass membrane protein</topology>
    </subcellularLocation>
</comment>
<evidence type="ECO:0000256" key="4">
    <source>
        <dbReference type="ARBA" id="ARBA00022475"/>
    </source>
</evidence>
<name>A0A2A5WZP1_9GAMM</name>
<dbReference type="InterPro" id="IPR052017">
    <property type="entry name" value="TSUP"/>
</dbReference>
<dbReference type="InterPro" id="IPR002781">
    <property type="entry name" value="TM_pro_TauE-like"/>
</dbReference>
<organism evidence="9 10">
    <name type="scientific">OM182 bacterium MED-G24</name>
    <dbReference type="NCBI Taxonomy" id="1986255"/>
    <lineage>
        <taxon>Bacteria</taxon>
        <taxon>Pseudomonadati</taxon>
        <taxon>Pseudomonadota</taxon>
        <taxon>Gammaproteobacteria</taxon>
        <taxon>OMG group</taxon>
        <taxon>OM182 clade</taxon>
    </lineage>
</organism>
<evidence type="ECO:0000256" key="3">
    <source>
        <dbReference type="ARBA" id="ARBA00022448"/>
    </source>
</evidence>
<protein>
    <recommendedName>
        <fullName evidence="8">Probable membrane transporter protein</fullName>
    </recommendedName>
</protein>
<dbReference type="Pfam" id="PF01925">
    <property type="entry name" value="TauE"/>
    <property type="match status" value="1"/>
</dbReference>
<keyword evidence="5 8" id="KW-0812">Transmembrane</keyword>
<feature type="transmembrane region" description="Helical" evidence="8">
    <location>
        <begin position="198"/>
        <end position="219"/>
    </location>
</feature>
<feature type="transmembrane region" description="Helical" evidence="8">
    <location>
        <begin position="102"/>
        <end position="120"/>
    </location>
</feature>
<keyword evidence="7 8" id="KW-0472">Membrane</keyword>
<sequence>MTGFELGVFLLLVAFASFIQSVTGFALGLVLMGVVTALGLADIVFSAAVVSFIALVNSATAIRTQWRGVDRRALGWLACGFLPLTVVGLALLDYLSASSVALLRLILGVVVVVAGGLLLIQPGQLSQRSGPFAFLLSGSVAGVIGGMYGAGGAALAYLMYRQPDPVAVIRATLLSCFVLTSVMRIVLMLAAGHVDETVLWTTLLSLPVVIGVTMVTTRYAGAIPDLLVRRAAFLLLIATGLGLVIHGLWELGD</sequence>
<dbReference type="GO" id="GO:0005886">
    <property type="term" value="C:plasma membrane"/>
    <property type="evidence" value="ECO:0007669"/>
    <property type="project" value="UniProtKB-SubCell"/>
</dbReference>
<feature type="transmembrane region" description="Helical" evidence="8">
    <location>
        <begin position="43"/>
        <end position="62"/>
    </location>
</feature>
<evidence type="ECO:0000256" key="2">
    <source>
        <dbReference type="ARBA" id="ARBA00009142"/>
    </source>
</evidence>
<dbReference type="PANTHER" id="PTHR30269">
    <property type="entry name" value="TRANSMEMBRANE PROTEIN YFCA"/>
    <property type="match status" value="1"/>
</dbReference>
<evidence type="ECO:0000256" key="1">
    <source>
        <dbReference type="ARBA" id="ARBA00004651"/>
    </source>
</evidence>
<keyword evidence="3" id="KW-0813">Transport</keyword>